<dbReference type="InterPro" id="IPR025333">
    <property type="entry name" value="DUF4239"/>
</dbReference>
<dbReference type="EMBL" id="JADBEC010000001">
    <property type="protein sequence ID" value="MBE1503295.1"/>
    <property type="molecule type" value="Genomic_DNA"/>
</dbReference>
<sequence length="254" mass="27991">MASVLIGIAIIGGTTATVLAAYYIMHLVMGGDPGGRDRELASSVITRIASLHALILALVFAQEMIEYQALRTESTVESNAVGDVFYDAERFGPEAQAPIQKALKDYVRIVIEQEWGELGRTGELSSAAWDQWNTAYLRILELVPANAKQESLRSHMLAEIHMISESRDRRENSGTDSISLIFWFAAVSGVIFTAIGYYPYAPDGRNLLLLSIFGVFTGIILFFIYAFSNPYSPPATLFPTAFERLQEEISGPDP</sequence>
<evidence type="ECO:0000256" key="1">
    <source>
        <dbReference type="SAM" id="Phobius"/>
    </source>
</evidence>
<evidence type="ECO:0000313" key="3">
    <source>
        <dbReference type="Proteomes" id="UP000620262"/>
    </source>
</evidence>
<comment type="caution">
    <text evidence="2">The sequence shown here is derived from an EMBL/GenBank/DDBJ whole genome shotgun (WGS) entry which is preliminary data.</text>
</comment>
<proteinExistence type="predicted"/>
<dbReference type="Pfam" id="PF14023">
    <property type="entry name" value="Bestrophin-like"/>
    <property type="match status" value="1"/>
</dbReference>
<dbReference type="Proteomes" id="UP000620262">
    <property type="component" value="Unassembled WGS sequence"/>
</dbReference>
<feature type="transmembrane region" description="Helical" evidence="1">
    <location>
        <begin position="180"/>
        <end position="201"/>
    </location>
</feature>
<keyword evidence="1" id="KW-0472">Membrane</keyword>
<reference evidence="2 3" key="1">
    <citation type="submission" date="2020-10" db="EMBL/GenBank/DDBJ databases">
        <title>Sequencing the genomes of 1000 actinobacteria strains.</title>
        <authorList>
            <person name="Klenk H.-P."/>
        </authorList>
    </citation>
    <scope>NUCLEOTIDE SEQUENCE [LARGE SCALE GENOMIC DNA]</scope>
    <source>
        <strain evidence="2 3">DSM 7307</strain>
    </source>
</reference>
<feature type="transmembrane region" description="Helical" evidence="1">
    <location>
        <begin position="207"/>
        <end position="227"/>
    </location>
</feature>
<gene>
    <name evidence="2" type="ORF">H4W29_000476</name>
</gene>
<name>A0ABR9IJD2_RHIVS</name>
<protein>
    <submittedName>
        <fullName evidence="2">Phage shock protein PspC (Stress-responsive transcriptional regulator)</fullName>
    </submittedName>
</protein>
<dbReference type="RefSeq" id="WP_192727496.1">
    <property type="nucleotide sequence ID" value="NZ_BAAAVL010000003.1"/>
</dbReference>
<organism evidence="2 3">
    <name type="scientific">Rhizobium viscosum</name>
    <name type="common">Arthrobacter viscosus</name>
    <dbReference type="NCBI Taxonomy" id="1673"/>
    <lineage>
        <taxon>Bacteria</taxon>
        <taxon>Pseudomonadati</taxon>
        <taxon>Pseudomonadota</taxon>
        <taxon>Alphaproteobacteria</taxon>
        <taxon>Hyphomicrobiales</taxon>
        <taxon>Rhizobiaceae</taxon>
        <taxon>Rhizobium/Agrobacterium group</taxon>
        <taxon>Rhizobium</taxon>
    </lineage>
</organism>
<keyword evidence="1" id="KW-1133">Transmembrane helix</keyword>
<keyword evidence="1" id="KW-0812">Transmembrane</keyword>
<evidence type="ECO:0000313" key="2">
    <source>
        <dbReference type="EMBL" id="MBE1503295.1"/>
    </source>
</evidence>
<accession>A0ABR9IJD2</accession>
<keyword evidence="3" id="KW-1185">Reference proteome</keyword>
<feature type="transmembrane region" description="Helical" evidence="1">
    <location>
        <begin position="44"/>
        <end position="61"/>
    </location>
</feature>